<sequence length="255" mass="25726">MRTTRMAGAVAGIAVAALALSACGDSAYSNLLTKVTAKASGTINLANYDPSISPFIDDLNGAAQTTPLGSTGSAKIKLEASYDAGNWNVSGSYADGAVKFNFKGYALSLMVGGFGGAGPLQGFSGNGGGGPAQFTQTGGLCIPVLTSYVSTNSAKPGTGYAGFLVCDAAGPTLRTTAGPEGDAEFTGDTDYVRVLILNTNTGDKNPYANYVSGGTMSGYKSSTFASFSSSFDPTFSPSPMWPEPSGTLLPSPTDS</sequence>
<accession>A0A6J7L979</accession>
<name>A0A6J7L979_9ZZZZ</name>
<dbReference type="EMBL" id="CAFBNF010000374">
    <property type="protein sequence ID" value="CAB4964577.1"/>
    <property type="molecule type" value="Genomic_DNA"/>
</dbReference>
<feature type="region of interest" description="Disordered" evidence="1">
    <location>
        <begin position="230"/>
        <end position="255"/>
    </location>
</feature>
<reference evidence="2" key="1">
    <citation type="submission" date="2020-05" db="EMBL/GenBank/DDBJ databases">
        <authorList>
            <person name="Chiriac C."/>
            <person name="Salcher M."/>
            <person name="Ghai R."/>
            <person name="Kavagutti S V."/>
        </authorList>
    </citation>
    <scope>NUCLEOTIDE SEQUENCE</scope>
</reference>
<organism evidence="2">
    <name type="scientific">freshwater metagenome</name>
    <dbReference type="NCBI Taxonomy" id="449393"/>
    <lineage>
        <taxon>unclassified sequences</taxon>
        <taxon>metagenomes</taxon>
        <taxon>ecological metagenomes</taxon>
    </lineage>
</organism>
<evidence type="ECO:0000256" key="1">
    <source>
        <dbReference type="SAM" id="MobiDB-lite"/>
    </source>
</evidence>
<dbReference type="AlphaFoldDB" id="A0A6J7L979"/>
<dbReference type="PROSITE" id="PS51257">
    <property type="entry name" value="PROKAR_LIPOPROTEIN"/>
    <property type="match status" value="1"/>
</dbReference>
<evidence type="ECO:0000313" key="2">
    <source>
        <dbReference type="EMBL" id="CAB4964577.1"/>
    </source>
</evidence>
<protein>
    <submittedName>
        <fullName evidence="2">Unannotated protein</fullName>
    </submittedName>
</protein>
<proteinExistence type="predicted"/>
<gene>
    <name evidence="2" type="ORF">UFOPK3773_02271</name>
</gene>